<feature type="compositionally biased region" description="Low complexity" evidence="3">
    <location>
        <begin position="846"/>
        <end position="859"/>
    </location>
</feature>
<feature type="region of interest" description="Disordered" evidence="3">
    <location>
        <begin position="260"/>
        <end position="289"/>
    </location>
</feature>
<feature type="region of interest" description="Disordered" evidence="3">
    <location>
        <begin position="350"/>
        <end position="429"/>
    </location>
</feature>
<dbReference type="Proteomes" id="UP001140172">
    <property type="component" value="Unassembled WGS sequence"/>
</dbReference>
<comment type="subcellular location">
    <subcellularLocation>
        <location evidence="1">Cytoplasm</location>
    </subcellularLocation>
</comment>
<feature type="compositionally biased region" description="Polar residues" evidence="3">
    <location>
        <begin position="723"/>
        <end position="735"/>
    </location>
</feature>
<dbReference type="Pfam" id="PF06657">
    <property type="entry name" value="Cep57_MT_bd"/>
    <property type="match status" value="1"/>
</dbReference>
<feature type="region of interest" description="Disordered" evidence="3">
    <location>
        <begin position="511"/>
        <end position="610"/>
    </location>
</feature>
<dbReference type="InterPro" id="IPR024957">
    <property type="entry name" value="Cep57_MT-bd_dom"/>
</dbReference>
<evidence type="ECO:0000313" key="6">
    <source>
        <dbReference type="Proteomes" id="UP001140172"/>
    </source>
</evidence>
<feature type="compositionally biased region" description="Basic and acidic residues" evidence="3">
    <location>
        <begin position="217"/>
        <end position="227"/>
    </location>
</feature>
<feature type="region of interest" description="Disordered" evidence="3">
    <location>
        <begin position="831"/>
        <end position="887"/>
    </location>
</feature>
<reference evidence="5" key="1">
    <citation type="submission" date="2022-07" db="EMBL/GenBank/DDBJ databases">
        <title>Phylogenomic reconstructions and comparative analyses of Kickxellomycotina fungi.</title>
        <authorList>
            <person name="Reynolds N.K."/>
            <person name="Stajich J.E."/>
            <person name="Barry K."/>
            <person name="Grigoriev I.V."/>
            <person name="Crous P."/>
            <person name="Smith M.E."/>
        </authorList>
    </citation>
    <scope>NUCLEOTIDE SEQUENCE</scope>
    <source>
        <strain evidence="5">BCRC 34489</strain>
    </source>
</reference>
<feature type="compositionally biased region" description="Low complexity" evidence="3">
    <location>
        <begin position="599"/>
        <end position="610"/>
    </location>
</feature>
<evidence type="ECO:0000313" key="5">
    <source>
        <dbReference type="EMBL" id="KAJ2780886.1"/>
    </source>
</evidence>
<feature type="compositionally biased region" description="Low complexity" evidence="3">
    <location>
        <begin position="198"/>
        <end position="214"/>
    </location>
</feature>
<feature type="compositionally biased region" description="Low complexity" evidence="3">
    <location>
        <begin position="668"/>
        <end position="677"/>
    </location>
</feature>
<feature type="compositionally biased region" description="Low complexity" evidence="3">
    <location>
        <begin position="1101"/>
        <end position="1114"/>
    </location>
</feature>
<protein>
    <recommendedName>
        <fullName evidence="4">Cep57 centrosome microtubule-binding domain-containing protein</fullName>
    </recommendedName>
</protein>
<organism evidence="5 6">
    <name type="scientific">Coemansia interrupta</name>
    <dbReference type="NCBI Taxonomy" id="1126814"/>
    <lineage>
        <taxon>Eukaryota</taxon>
        <taxon>Fungi</taxon>
        <taxon>Fungi incertae sedis</taxon>
        <taxon>Zoopagomycota</taxon>
        <taxon>Kickxellomycotina</taxon>
        <taxon>Kickxellomycetes</taxon>
        <taxon>Kickxellales</taxon>
        <taxon>Kickxellaceae</taxon>
        <taxon>Coemansia</taxon>
    </lineage>
</organism>
<comment type="caution">
    <text evidence="5">The sequence shown here is derived from an EMBL/GenBank/DDBJ whole genome shotgun (WGS) entry which is preliminary data.</text>
</comment>
<sequence length="1164" mass="126156">MAPSVSGAPDQSLYHSFSDEHSSNRVVRDGDEAELATEEMAGFDYADDDDDNDNDARLGDGTYSYADDEGMTRDSSYGLDEEGHQQQQQQQQPLGGLQRRRTRNMPSFAAESTGDAYADGSNWGQSASRNITATSGFLSHDGLEAMEFSTRSAGGVQRQAAHEDVTGESYGGYDDGYDDEFDEDDTGARHTSFHSDGQVTTQQQMQQQQQQQVQGRRRPESFHDSGSSRRLARLVQRYQGGGPREPQDFSGLGASTAELSDAADGASDVDLGDLSMPASSVGSPASRRSNGRIALSVVERTRTALQRRMALDAASDAADEAEADAYSQVRLVAGGMRAYAARGMSAESLEHPNMGSQHSERSFAHSTATFDGEHSRAMYTRPESPFAQSEPADQYSSFGSLGHADARRPRESSFAPMADGVFSEDERTGTPAWSDVVRENEHAFDELVDSDEERAPDSLFVSSASIVAALRPERWDGREATRRAMRVQEQRFGVHQANPIEMLGKASSLGVDDAASDVSGLPPSDARSPGGVPPTTPTTFLARDRRHGPVRRDPQRIPAMTPPPPRMQLQLPSSASPTRRHTPQPASPVRLLQRLPHVRSASSTPASTRSYVPFQEPTIDVSRVADYRRVAPGPPMRVSERPLDGQPAAGSSRSPTVACSTPERVRSPVADRPVAPTPRRAAPVFRRFVADAPGWDDGCDEPLKGHPEIRRMRSEDGRARVRQQLQRFASEQAADTQPPVREPARPEEPAPAQPVPAKQADALNDLSSPLADKLLDLVAALAGTRDAKSAEASDNAALRSELLGLQRDILRRFDEYRGEVHQLREDVRRVSALPQSPSAAKQQQHADVVAPSDSVSVAGDHGDTGDFDDALSDTSTTVPDRSPRRHVPVGDLLANRKTLDALRSTQRAEPPGRTSIGGRLAETLADLQHVHLQRYHRGGALQASGRRGCHVCRVLAQTPGLGLASEPTAASSYAGLGAAQMHRLLGAYVAAMQDEYAGRRPALRHAHTPSSSLSLKQPVGRSVSEQDSQVVIGLLREELEALRRRYRRLVDEYAAVDPADGLVGQRRRRALAGELKHLVDLLDVKAEQIAVLAALHPEPPRAAAGGREGSAAGRPPRKAFWDDVHSDGDAAGREAPWEDVEQAAAERALRSAKDLQRVLDEMYG</sequence>
<feature type="region of interest" description="Disordered" evidence="3">
    <location>
        <begin position="1"/>
        <end position="128"/>
    </location>
</feature>
<feature type="compositionally biased region" description="Polar residues" evidence="3">
    <location>
        <begin position="649"/>
        <end position="659"/>
    </location>
</feature>
<feature type="compositionally biased region" description="Acidic residues" evidence="3">
    <location>
        <begin position="175"/>
        <end position="185"/>
    </location>
</feature>
<evidence type="ECO:0000259" key="4">
    <source>
        <dbReference type="Pfam" id="PF06657"/>
    </source>
</evidence>
<evidence type="ECO:0000256" key="3">
    <source>
        <dbReference type="SAM" id="MobiDB-lite"/>
    </source>
</evidence>
<feature type="compositionally biased region" description="Basic and acidic residues" evidence="3">
    <location>
        <begin position="17"/>
        <end position="30"/>
    </location>
</feature>
<accession>A0A9W8LIY6</accession>
<keyword evidence="6" id="KW-1185">Reference proteome</keyword>
<keyword evidence="2" id="KW-0963">Cytoplasm</keyword>
<evidence type="ECO:0000256" key="2">
    <source>
        <dbReference type="ARBA" id="ARBA00022490"/>
    </source>
</evidence>
<feature type="region of interest" description="Disordered" evidence="3">
    <location>
        <begin position="149"/>
        <end position="230"/>
    </location>
</feature>
<feature type="compositionally biased region" description="Basic and acidic residues" evidence="3">
    <location>
        <begin position="701"/>
        <end position="719"/>
    </location>
</feature>
<evidence type="ECO:0000256" key="1">
    <source>
        <dbReference type="ARBA" id="ARBA00004496"/>
    </source>
</evidence>
<dbReference type="GO" id="GO:0008017">
    <property type="term" value="F:microtubule binding"/>
    <property type="evidence" value="ECO:0007669"/>
    <property type="project" value="InterPro"/>
</dbReference>
<gene>
    <name evidence="5" type="ORF">GGI15_003389</name>
</gene>
<name>A0A9W8LIY6_9FUNG</name>
<proteinExistence type="predicted"/>
<feature type="compositionally biased region" description="Polar residues" evidence="3">
    <location>
        <begin position="833"/>
        <end position="845"/>
    </location>
</feature>
<dbReference type="OrthoDB" id="76453at2759"/>
<feature type="region of interest" description="Disordered" evidence="3">
    <location>
        <begin position="631"/>
        <end position="677"/>
    </location>
</feature>
<feature type="compositionally biased region" description="Basic and acidic residues" evidence="3">
    <location>
        <begin position="1119"/>
        <end position="1136"/>
    </location>
</feature>
<feature type="region of interest" description="Disordered" evidence="3">
    <location>
        <begin position="1099"/>
        <end position="1139"/>
    </location>
</feature>
<dbReference type="AlphaFoldDB" id="A0A9W8LIY6"/>
<dbReference type="EMBL" id="JANBUM010000231">
    <property type="protein sequence ID" value="KAJ2780886.1"/>
    <property type="molecule type" value="Genomic_DNA"/>
</dbReference>
<dbReference type="GO" id="GO:0005737">
    <property type="term" value="C:cytoplasm"/>
    <property type="evidence" value="ECO:0007669"/>
    <property type="project" value="UniProtKB-SubCell"/>
</dbReference>
<feature type="domain" description="Cep57 centrosome microtubule-binding" evidence="4">
    <location>
        <begin position="1031"/>
        <end position="1092"/>
    </location>
</feature>
<feature type="compositionally biased region" description="Polar residues" evidence="3">
    <location>
        <begin position="277"/>
        <end position="288"/>
    </location>
</feature>
<feature type="region of interest" description="Disordered" evidence="3">
    <location>
        <begin position="693"/>
        <end position="758"/>
    </location>
</feature>